<name>A0ABR6X4G7_9BURK</name>
<dbReference type="Proteomes" id="UP000648257">
    <property type="component" value="Unassembled WGS sequence"/>
</dbReference>
<accession>A0ABR6X4G7</accession>
<dbReference type="InterPro" id="IPR053847">
    <property type="entry name" value="DUF6928"/>
</dbReference>
<protein>
    <submittedName>
        <fullName evidence="1">Uncharacterized protein</fullName>
    </submittedName>
</protein>
<proteinExistence type="predicted"/>
<keyword evidence="2" id="KW-1185">Reference proteome</keyword>
<dbReference type="Pfam" id="PF21997">
    <property type="entry name" value="DUF6928"/>
    <property type="match status" value="1"/>
</dbReference>
<dbReference type="EMBL" id="JACOFW010000010">
    <property type="protein sequence ID" value="MBC3807812.1"/>
    <property type="molecule type" value="Genomic_DNA"/>
</dbReference>
<comment type="caution">
    <text evidence="1">The sequence shown here is derived from an EMBL/GenBank/DDBJ whole genome shotgun (WGS) entry which is preliminary data.</text>
</comment>
<sequence length="214" mass="24367">MGAKTWMLIYGNESISETLKKKPALDRATTVELAKRLFPSETLKPLSDVDLYYTCPPDDELIIGCFSGLNIIAAKEFGIDYPSKLPTQFLDPSLGTTLYLHAMHSTVDWFAYAIWRDGKLQRSLSLSPDSGVLEDIGMKLPFEEPYWNGQHPAIDPEDDDSDYPFVFHPLELAESALLEFFGYQLEGVIDPSQLEPESIPLMRFKRASPWWKLW</sequence>
<gene>
    <name evidence="1" type="ORF">H8K52_10700</name>
</gene>
<evidence type="ECO:0000313" key="2">
    <source>
        <dbReference type="Proteomes" id="UP000648257"/>
    </source>
</evidence>
<reference evidence="1 2" key="1">
    <citation type="submission" date="2020-08" db="EMBL/GenBank/DDBJ databases">
        <title>Novel species isolated from subtropical streams in China.</title>
        <authorList>
            <person name="Lu H."/>
        </authorList>
    </citation>
    <scope>NUCLEOTIDE SEQUENCE [LARGE SCALE GENOMIC DNA]</scope>
    <source>
        <strain evidence="1 2">KACC 16656</strain>
    </source>
</reference>
<organism evidence="1 2">
    <name type="scientific">Undibacterium seohonense</name>
    <dbReference type="NCBI Taxonomy" id="1344950"/>
    <lineage>
        <taxon>Bacteria</taxon>
        <taxon>Pseudomonadati</taxon>
        <taxon>Pseudomonadota</taxon>
        <taxon>Betaproteobacteria</taxon>
        <taxon>Burkholderiales</taxon>
        <taxon>Oxalobacteraceae</taxon>
        <taxon>Undibacterium</taxon>
    </lineage>
</organism>
<dbReference type="RefSeq" id="WP_186922889.1">
    <property type="nucleotide sequence ID" value="NZ_JACOFW010000010.1"/>
</dbReference>
<evidence type="ECO:0000313" key="1">
    <source>
        <dbReference type="EMBL" id="MBC3807812.1"/>
    </source>
</evidence>